<evidence type="ECO:0000313" key="2">
    <source>
        <dbReference type="Ensembl" id="ENSGGOP00000047871.1"/>
    </source>
</evidence>
<dbReference type="EMBL" id="CABD030077854">
    <property type="status" value="NOT_ANNOTATED_CDS"/>
    <property type="molecule type" value="Genomic_DNA"/>
</dbReference>
<accession>A0A2I2ZL16</accession>
<sequence>IMCTALSPKVRSGPGLSDMHQYSQWLASRHEANLLPMKEDLALWLTNLLGKEIHLLRPSLG</sequence>
<reference evidence="2 3" key="1">
    <citation type="submission" date="2011-05" db="EMBL/GenBank/DDBJ databases">
        <title>Insights into the evolution of the great apes provided by the gorilla genome.</title>
        <authorList>
            <person name="Scally A."/>
        </authorList>
    </citation>
    <scope>NUCLEOTIDE SEQUENCE [LARGE SCALE GENOMIC DNA]</scope>
</reference>
<name>A0A2I2ZL16_GORGO</name>
<reference evidence="2" key="3">
    <citation type="submission" date="2025-05" db="UniProtKB">
        <authorList>
            <consortium name="Ensembl"/>
        </authorList>
    </citation>
    <scope>IDENTIFICATION</scope>
</reference>
<reference evidence="2 3" key="2">
    <citation type="journal article" date="2012" name="Nature">
        <title>Insights into hominid evolution from the gorilla genome sequence.</title>
        <authorList>
            <person name="Scally A."/>
            <person name="Dutheil J.Y."/>
            <person name="Hillier L.W."/>
            <person name="Jordan G.E."/>
            <person name="Goodhead I."/>
            <person name="Herrero J."/>
            <person name="Hobolth A."/>
            <person name="Lappalainen T."/>
            <person name="Mailund T."/>
            <person name="Marques-Bonet T."/>
            <person name="McCarthy S."/>
            <person name="Montgomery S.H."/>
            <person name="Schwalie P.C."/>
            <person name="Tang Y.A."/>
            <person name="Ward M.C."/>
            <person name="Xue Y."/>
            <person name="Yngvadottir B."/>
            <person name="Alkan C."/>
            <person name="Andersen L.N."/>
            <person name="Ayub Q."/>
            <person name="Ball E.V."/>
            <person name="Beal K."/>
            <person name="Bradley B.J."/>
            <person name="Chen Y."/>
            <person name="Clee C.M."/>
            <person name="Fitzgerald S."/>
            <person name="Graves T.A."/>
            <person name="Gu Y."/>
            <person name="Heath P."/>
            <person name="Heger A."/>
            <person name="Karakoc E."/>
            <person name="Kolb-Kokocinski A."/>
            <person name="Laird G.K."/>
            <person name="Lunter G."/>
            <person name="Meader S."/>
            <person name="Mort M."/>
            <person name="Mullikin J.C."/>
            <person name="Munch K."/>
            <person name="O'Connor T.D."/>
            <person name="Phillips A.D."/>
            <person name="Prado-Martinez J."/>
            <person name="Rogers A.S."/>
            <person name="Sajjadian S."/>
            <person name="Schmidt D."/>
            <person name="Shaw K."/>
            <person name="Simpson J.T."/>
            <person name="Stenson P.D."/>
            <person name="Turner D.J."/>
            <person name="Vigilant L."/>
            <person name="Vilella A.J."/>
            <person name="Whitener W."/>
            <person name="Zhu B."/>
            <person name="Cooper D.N."/>
            <person name="de Jong P."/>
            <person name="Dermitzakis E.T."/>
            <person name="Eichler E.E."/>
            <person name="Flicek P."/>
            <person name="Goldman N."/>
            <person name="Mundy N.I."/>
            <person name="Ning Z."/>
            <person name="Odom D.T."/>
            <person name="Ponting C.P."/>
            <person name="Quail M.A."/>
            <person name="Ryder O.A."/>
            <person name="Searle S.M."/>
            <person name="Warren W.C."/>
            <person name="Wilson R.K."/>
            <person name="Schierup M.H."/>
            <person name="Rogers J."/>
            <person name="Tyler-Smith C."/>
            <person name="Durbin R."/>
        </authorList>
    </citation>
    <scope>NUCLEOTIDE SEQUENCE [LARGE SCALE GENOMIC DNA]</scope>
</reference>
<gene>
    <name evidence="1" type="primary">GAS2</name>
</gene>
<dbReference type="EMBL" id="CABD030077856">
    <property type="status" value="NOT_ANNOTATED_CDS"/>
    <property type="molecule type" value="Genomic_DNA"/>
</dbReference>
<evidence type="ECO:0000313" key="1">
    <source>
        <dbReference type="Ensembl" id="ENSGGOP00000033795.1"/>
    </source>
</evidence>
<dbReference type="STRING" id="9593.ENSGGOP00000047871"/>
<dbReference type="EMBL" id="CABD030077858">
    <property type="status" value="NOT_ANNOTATED_CDS"/>
    <property type="molecule type" value="Genomic_DNA"/>
</dbReference>
<protein>
    <submittedName>
        <fullName evidence="2">Growth arrest specific 2</fullName>
    </submittedName>
</protein>
<dbReference type="OMA" id="SIMGEKQ"/>
<dbReference type="Ensembl" id="ENSGGOT00000058358.1">
    <property type="protein sequence ID" value="ENSGGOP00000047871.1"/>
    <property type="gene ID" value="ENSGGOG00000042299.1"/>
</dbReference>
<dbReference type="AlphaFoldDB" id="A0A2I2ZL16"/>
<dbReference type="Ensembl" id="ENSGGOT00000047747.1">
    <property type="protein sequence ID" value="ENSGGOP00000033795.1"/>
    <property type="gene ID" value="ENSGGOG00000027509.2"/>
</dbReference>
<dbReference type="EMBL" id="CABD030077855">
    <property type="status" value="NOT_ANNOTATED_CDS"/>
    <property type="molecule type" value="Genomic_DNA"/>
</dbReference>
<proteinExistence type="predicted"/>
<keyword evidence="3" id="KW-1185">Reference proteome</keyword>
<dbReference type="EMBL" id="CABD030077859">
    <property type="status" value="NOT_ANNOTATED_CDS"/>
    <property type="molecule type" value="Genomic_DNA"/>
</dbReference>
<dbReference type="GeneTree" id="ENSGT00940000155755"/>
<organism evidence="2 3">
    <name type="scientific">Gorilla gorilla gorilla</name>
    <name type="common">Western lowland gorilla</name>
    <dbReference type="NCBI Taxonomy" id="9595"/>
    <lineage>
        <taxon>Eukaryota</taxon>
        <taxon>Metazoa</taxon>
        <taxon>Chordata</taxon>
        <taxon>Craniata</taxon>
        <taxon>Vertebrata</taxon>
        <taxon>Euteleostomi</taxon>
        <taxon>Mammalia</taxon>
        <taxon>Eutheria</taxon>
        <taxon>Euarchontoglires</taxon>
        <taxon>Primates</taxon>
        <taxon>Haplorrhini</taxon>
        <taxon>Catarrhini</taxon>
        <taxon>Hominidae</taxon>
        <taxon>Gorilla</taxon>
    </lineage>
</organism>
<evidence type="ECO:0000313" key="3">
    <source>
        <dbReference type="Proteomes" id="UP000001519"/>
    </source>
</evidence>
<dbReference type="Bgee" id="ENSGGOG00000027509">
    <property type="expression patterns" value="Expressed in liver and 6 other cell types or tissues"/>
</dbReference>
<dbReference type="Proteomes" id="UP000001519">
    <property type="component" value="Chromosome 11"/>
</dbReference>
<dbReference type="EMBL" id="CABD030077857">
    <property type="status" value="NOT_ANNOTATED_CDS"/>
    <property type="molecule type" value="Genomic_DNA"/>
</dbReference>